<dbReference type="SUPFAM" id="SSF55961">
    <property type="entry name" value="Bet v1-like"/>
    <property type="match status" value="1"/>
</dbReference>
<dbReference type="Gene3D" id="3.30.530.20">
    <property type="match status" value="1"/>
</dbReference>
<name>A0A6J6MK56_9ZZZZ</name>
<organism evidence="1">
    <name type="scientific">freshwater metagenome</name>
    <dbReference type="NCBI Taxonomy" id="449393"/>
    <lineage>
        <taxon>unclassified sequences</taxon>
        <taxon>metagenomes</taxon>
        <taxon>ecological metagenomes</taxon>
    </lineage>
</organism>
<dbReference type="EMBL" id="CAEZXN010000013">
    <property type="protein sequence ID" value="CAB4694040.1"/>
    <property type="molecule type" value="Genomic_DNA"/>
</dbReference>
<accession>A0A6J6MK56</accession>
<dbReference type="InterPro" id="IPR023393">
    <property type="entry name" value="START-like_dom_sf"/>
</dbReference>
<dbReference type="EMBL" id="CAEZXB010000009">
    <property type="protein sequence ID" value="CAB4674610.1"/>
    <property type="molecule type" value="Genomic_DNA"/>
</dbReference>
<sequence>MWGLSSGEWIVGALLILVVLLWICTAPRALGFKSPPQITREIEIVIDIDAPPARVWDAIVDWEGQSEWMALTKVWVEPGALRAGVGARIEAFTGLRARKASAQGLPLLGFLDTMTVTRWEAPTRCDVLHTGSVVKGTGTFIVESRGEGTSRFRWSEVVEVPFGYLGALLWPVARVGLLGSVKFSLKALARSLQS</sequence>
<gene>
    <name evidence="1" type="ORF">UFOPK2342_00680</name>
    <name evidence="2" type="ORF">UFOPK2423_00762</name>
</gene>
<dbReference type="Pfam" id="PF10604">
    <property type="entry name" value="Polyketide_cyc2"/>
    <property type="match status" value="1"/>
</dbReference>
<evidence type="ECO:0000313" key="2">
    <source>
        <dbReference type="EMBL" id="CAB4694040.1"/>
    </source>
</evidence>
<dbReference type="AlphaFoldDB" id="A0A6J6MK56"/>
<proteinExistence type="predicted"/>
<dbReference type="CDD" id="cd07812">
    <property type="entry name" value="SRPBCC"/>
    <property type="match status" value="1"/>
</dbReference>
<reference evidence="1" key="1">
    <citation type="submission" date="2020-05" db="EMBL/GenBank/DDBJ databases">
        <authorList>
            <person name="Chiriac C."/>
            <person name="Salcher M."/>
            <person name="Ghai R."/>
            <person name="Kavagutti S V."/>
        </authorList>
    </citation>
    <scope>NUCLEOTIDE SEQUENCE</scope>
</reference>
<dbReference type="InterPro" id="IPR019587">
    <property type="entry name" value="Polyketide_cyclase/dehydratase"/>
</dbReference>
<evidence type="ECO:0000313" key="1">
    <source>
        <dbReference type="EMBL" id="CAB4674610.1"/>
    </source>
</evidence>
<protein>
    <submittedName>
        <fullName evidence="1">Unannotated protein</fullName>
    </submittedName>
</protein>